<organism evidence="2 3">
    <name type="scientific">Pseudodesulfovibrio profundus</name>
    <dbReference type="NCBI Taxonomy" id="57320"/>
    <lineage>
        <taxon>Bacteria</taxon>
        <taxon>Pseudomonadati</taxon>
        <taxon>Thermodesulfobacteriota</taxon>
        <taxon>Desulfovibrionia</taxon>
        <taxon>Desulfovibrionales</taxon>
        <taxon>Desulfovibrionaceae</taxon>
    </lineage>
</organism>
<evidence type="ECO:0000313" key="2">
    <source>
        <dbReference type="EMBL" id="SOB60533.1"/>
    </source>
</evidence>
<evidence type="ECO:0000313" key="3">
    <source>
        <dbReference type="Proteomes" id="UP000219215"/>
    </source>
</evidence>
<sequence>MTAMERIDLQELLVRIDERVKSIQDDIREINLARSCASHTEKIKTLERLVWGCLTVSTGLAARLVYLAIATS</sequence>
<dbReference type="AlphaFoldDB" id="A0A2C8FDN0"/>
<dbReference type="EMBL" id="LT907975">
    <property type="protein sequence ID" value="SOB60533.1"/>
    <property type="molecule type" value="Genomic_DNA"/>
</dbReference>
<keyword evidence="1" id="KW-0472">Membrane</keyword>
<keyword evidence="3" id="KW-1185">Reference proteome</keyword>
<reference evidence="3" key="1">
    <citation type="submission" date="2017-09" db="EMBL/GenBank/DDBJ databases">
        <authorList>
            <person name="Regsiter A."/>
            <person name="William W."/>
        </authorList>
    </citation>
    <scope>NUCLEOTIDE SEQUENCE [LARGE SCALE GENOMIC DNA]</scope>
    <source>
        <strain evidence="3">500-1</strain>
    </source>
</reference>
<feature type="transmembrane region" description="Helical" evidence="1">
    <location>
        <begin position="49"/>
        <end position="69"/>
    </location>
</feature>
<proteinExistence type="predicted"/>
<dbReference type="Proteomes" id="UP000219215">
    <property type="component" value="Chromosome DPRO"/>
</dbReference>
<dbReference type="OrthoDB" id="5460177at2"/>
<dbReference type="KEGG" id="pprf:DPRO_3617"/>
<keyword evidence="1" id="KW-0812">Transmembrane</keyword>
<gene>
    <name evidence="2" type="ORF">DPRO_3617</name>
</gene>
<accession>A0A2C8FDN0</accession>
<protein>
    <submittedName>
        <fullName evidence="2">Uncharacterized protein</fullName>
    </submittedName>
</protein>
<name>A0A2C8FDN0_9BACT</name>
<evidence type="ECO:0000256" key="1">
    <source>
        <dbReference type="SAM" id="Phobius"/>
    </source>
</evidence>
<keyword evidence="1" id="KW-1133">Transmembrane helix</keyword>